<dbReference type="eggNOG" id="COG1013">
    <property type="taxonomic scope" value="Bacteria"/>
</dbReference>
<dbReference type="EMBL" id="CP000360">
    <property type="protein sequence ID" value="ABF39956.1"/>
    <property type="molecule type" value="Genomic_DNA"/>
</dbReference>
<dbReference type="GO" id="GO:0043807">
    <property type="term" value="F:3-methyl-2-oxobutanoate dehydrogenase (ferredoxin) activity"/>
    <property type="evidence" value="ECO:0007669"/>
    <property type="project" value="UniProtKB-EC"/>
</dbReference>
<evidence type="ECO:0000313" key="5">
    <source>
        <dbReference type="Proteomes" id="UP000002432"/>
    </source>
</evidence>
<dbReference type="InterPro" id="IPR002869">
    <property type="entry name" value="Pyrv_flavodox_OxRed_cen"/>
</dbReference>
<dbReference type="EC" id="1.2.7.7" evidence="4"/>
<dbReference type="PANTHER" id="PTHR48084:SF3">
    <property type="entry name" value="SUBUNIT OF PYRUVATE:FLAVODOXIN OXIDOREDUCTASE"/>
    <property type="match status" value="1"/>
</dbReference>
<dbReference type="GO" id="GO:0030976">
    <property type="term" value="F:thiamine pyrophosphate binding"/>
    <property type="evidence" value="ECO:0007669"/>
    <property type="project" value="InterPro"/>
</dbReference>
<evidence type="ECO:0000259" key="3">
    <source>
        <dbReference type="Pfam" id="PF02775"/>
    </source>
</evidence>
<feature type="domain" description="Pyruvate/ketoisovalerate oxidoreductase catalytic" evidence="2">
    <location>
        <begin position="302"/>
        <end position="463"/>
    </location>
</feature>
<evidence type="ECO:0000259" key="2">
    <source>
        <dbReference type="Pfam" id="PF01558"/>
    </source>
</evidence>
<dbReference type="Gene3D" id="3.40.920.10">
    <property type="entry name" value="Pyruvate-ferredoxin oxidoreductase, PFOR, domain III"/>
    <property type="match status" value="1"/>
</dbReference>
<dbReference type="RefSeq" id="WP_011521758.1">
    <property type="nucleotide sequence ID" value="NC_008009.1"/>
</dbReference>
<proteinExistence type="predicted"/>
<dbReference type="GO" id="GO:0045333">
    <property type="term" value="P:cellular respiration"/>
    <property type="evidence" value="ECO:0007669"/>
    <property type="project" value="UniProtKB-ARBA"/>
</dbReference>
<dbReference type="KEGG" id="aba:Acid345_0953"/>
<dbReference type="InterPro" id="IPR029061">
    <property type="entry name" value="THDP-binding"/>
</dbReference>
<sequence length="483" mass="52364">MEGYDIIKHKSPAFYDSFERKDELQNQTHYCPGCGHGVGHKLIAEALTDLGLQDRTVLVSPVGCSVFAYYYFDVGNVQVAHGRAPAAATALRRSNPESIVISYQGDGDLAAIGTAEIIHAANRGENITVIFMNNAIYGMTGGQMAPTTLVNQTSTTSPYGRNPQNEGFPLHMCELLSSLEAPVYIERVSLGDPKNIMKAQRAVKKALTLQSQKAGFTFIEILSPCPTIWKKDPIEARKWVSEVLMKTFPVGVYREKKLELPECKHAPQKTVAECIGATQGVEKTTGHRHHTRDISIKIAGFGGQGVLLLGQIIAEMGMRESMEVSWLPAYGPEMRSGSANCSVTLAHDRIGTPLITRPEVLVAMNEPSLRKFADTVAPGGVILYNRDRLPEDFSISHARVLCVPASAMADTLGSAKVANVVMLGALLEETECLPSESAIAVLESTVKNPKILELDKQAIKAGRDFVDNQVRVGAVPGPDGYAY</sequence>
<dbReference type="eggNOG" id="COG1014">
    <property type="taxonomic scope" value="Bacteria"/>
</dbReference>
<reference evidence="4 5" key="1">
    <citation type="journal article" date="2009" name="Appl. Environ. Microbiol.">
        <title>Three genomes from the phylum Acidobacteria provide insight into the lifestyles of these microorganisms in soils.</title>
        <authorList>
            <person name="Ward N.L."/>
            <person name="Challacombe J.F."/>
            <person name="Janssen P.H."/>
            <person name="Henrissat B."/>
            <person name="Coutinho P.M."/>
            <person name="Wu M."/>
            <person name="Xie G."/>
            <person name="Haft D.H."/>
            <person name="Sait M."/>
            <person name="Badger J."/>
            <person name="Barabote R.D."/>
            <person name="Bradley B."/>
            <person name="Brettin T.S."/>
            <person name="Brinkac L.M."/>
            <person name="Bruce D."/>
            <person name="Creasy T."/>
            <person name="Daugherty S.C."/>
            <person name="Davidsen T.M."/>
            <person name="DeBoy R.T."/>
            <person name="Detter J.C."/>
            <person name="Dodson R.J."/>
            <person name="Durkin A.S."/>
            <person name="Ganapathy A."/>
            <person name="Gwinn-Giglio M."/>
            <person name="Han C.S."/>
            <person name="Khouri H."/>
            <person name="Kiss H."/>
            <person name="Kothari S.P."/>
            <person name="Madupu R."/>
            <person name="Nelson K.E."/>
            <person name="Nelson W.C."/>
            <person name="Paulsen I."/>
            <person name="Penn K."/>
            <person name="Ren Q."/>
            <person name="Rosovitz M.J."/>
            <person name="Selengut J.D."/>
            <person name="Shrivastava S."/>
            <person name="Sullivan S.A."/>
            <person name="Tapia R."/>
            <person name="Thompson L.S."/>
            <person name="Watkins K.L."/>
            <person name="Yang Q."/>
            <person name="Yu C."/>
            <person name="Zafar N."/>
            <person name="Zhou L."/>
            <person name="Kuske C.R."/>
        </authorList>
    </citation>
    <scope>NUCLEOTIDE SEQUENCE [LARGE SCALE GENOMIC DNA]</scope>
    <source>
        <strain evidence="4 5">Ellin345</strain>
    </source>
</reference>
<dbReference type="EnsemblBacteria" id="ABF39956">
    <property type="protein sequence ID" value="ABF39956"/>
    <property type="gene ID" value="Acid345_0953"/>
</dbReference>
<evidence type="ECO:0000256" key="1">
    <source>
        <dbReference type="ARBA" id="ARBA00023002"/>
    </source>
</evidence>
<dbReference type="HOGENOM" id="CLU_042621_1_0_0"/>
<gene>
    <name evidence="4" type="ordered locus">Acid345_0953</name>
</gene>
<keyword evidence="1 4" id="KW-0560">Oxidoreductase</keyword>
<dbReference type="STRING" id="204669.Acid345_0953"/>
<protein>
    <submittedName>
        <fullName evidence="4">Ketoisovalerate ferredoxin oxidoreductase, beta subunit / ketoisovalerate ferredoxin oxidoreductase, gamma subunit</fullName>
        <ecNumber evidence="4">1.2.7.7</ecNumber>
    </submittedName>
</protein>
<dbReference type="GO" id="GO:0044281">
    <property type="term" value="P:small molecule metabolic process"/>
    <property type="evidence" value="ECO:0007669"/>
    <property type="project" value="UniProtKB-ARBA"/>
</dbReference>
<dbReference type="Proteomes" id="UP000002432">
    <property type="component" value="Chromosome"/>
</dbReference>
<keyword evidence="5" id="KW-1185">Reference proteome</keyword>
<dbReference type="InterPro" id="IPR019752">
    <property type="entry name" value="Pyrv/ketoisovalerate_OxRed_cat"/>
</dbReference>
<accession>Q1IT44</accession>
<dbReference type="SUPFAM" id="SSF53323">
    <property type="entry name" value="Pyruvate-ferredoxin oxidoreductase, PFOR, domain III"/>
    <property type="match status" value="1"/>
</dbReference>
<dbReference type="Gene3D" id="3.40.50.970">
    <property type="match status" value="1"/>
</dbReference>
<dbReference type="OrthoDB" id="9775140at2"/>
<dbReference type="InterPro" id="IPR011766">
    <property type="entry name" value="TPP_enzyme_TPP-bd"/>
</dbReference>
<dbReference type="CDD" id="cd03375">
    <property type="entry name" value="TPP_OGFOR"/>
    <property type="match status" value="1"/>
</dbReference>
<feature type="domain" description="Thiamine pyrophosphate enzyme TPP-binding" evidence="3">
    <location>
        <begin position="71"/>
        <end position="221"/>
    </location>
</feature>
<dbReference type="AlphaFoldDB" id="Q1IT44"/>
<organism evidence="4 5">
    <name type="scientific">Koribacter versatilis (strain Ellin345)</name>
    <dbReference type="NCBI Taxonomy" id="204669"/>
    <lineage>
        <taxon>Bacteria</taxon>
        <taxon>Pseudomonadati</taxon>
        <taxon>Acidobacteriota</taxon>
        <taxon>Terriglobia</taxon>
        <taxon>Terriglobales</taxon>
        <taxon>Candidatus Korobacteraceae</taxon>
        <taxon>Candidatus Korobacter</taxon>
    </lineage>
</organism>
<name>Q1IT44_KORVE</name>
<dbReference type="Pfam" id="PF01558">
    <property type="entry name" value="POR"/>
    <property type="match status" value="1"/>
</dbReference>
<dbReference type="SUPFAM" id="SSF52518">
    <property type="entry name" value="Thiamin diphosphate-binding fold (THDP-binding)"/>
    <property type="match status" value="1"/>
</dbReference>
<dbReference type="Pfam" id="PF02775">
    <property type="entry name" value="TPP_enzyme_C"/>
    <property type="match status" value="1"/>
</dbReference>
<dbReference type="InterPro" id="IPR051457">
    <property type="entry name" value="2-oxoacid:Fd_oxidoreductase"/>
</dbReference>
<dbReference type="PANTHER" id="PTHR48084">
    <property type="entry name" value="2-OXOGLUTARATE OXIDOREDUCTASE SUBUNIT KORB-RELATED"/>
    <property type="match status" value="1"/>
</dbReference>
<evidence type="ECO:0000313" key="4">
    <source>
        <dbReference type="EMBL" id="ABF39956.1"/>
    </source>
</evidence>